<gene>
    <name evidence="2" type="ORF">WK57_18530</name>
</gene>
<comment type="caution">
    <text evidence="2">The sequence shown here is derived from an EMBL/GenBank/DDBJ whole genome shotgun (WGS) entry which is preliminary data.</text>
</comment>
<evidence type="ECO:0008006" key="4">
    <source>
        <dbReference type="Google" id="ProtNLM"/>
    </source>
</evidence>
<evidence type="ECO:0000313" key="2">
    <source>
        <dbReference type="EMBL" id="KWZ58467.1"/>
    </source>
</evidence>
<protein>
    <recommendedName>
        <fullName evidence="4">ABC transporter substrate-binding protein</fullName>
    </recommendedName>
</protein>
<name>A0AA40R8P4_9BURK</name>
<reference evidence="2 3" key="1">
    <citation type="submission" date="2015-11" db="EMBL/GenBank/DDBJ databases">
        <authorList>
            <person name="Sahl J."/>
            <person name="Wagner D."/>
            <person name="Keim P."/>
        </authorList>
    </citation>
    <scope>NUCLEOTIDE SEQUENCE [LARGE SCALE GENOMIC DNA]</scope>
    <source>
        <strain evidence="2 3">MSMB1157</strain>
    </source>
</reference>
<feature type="chain" id="PRO_5041242593" description="ABC transporter substrate-binding protein" evidence="1">
    <location>
        <begin position="28"/>
        <end position="127"/>
    </location>
</feature>
<feature type="signal peptide" evidence="1">
    <location>
        <begin position="1"/>
        <end position="27"/>
    </location>
</feature>
<keyword evidence="1" id="KW-0732">Signal</keyword>
<proteinExistence type="predicted"/>
<dbReference type="EMBL" id="LNJU01000003">
    <property type="protein sequence ID" value="KWZ58467.1"/>
    <property type="molecule type" value="Genomic_DNA"/>
</dbReference>
<accession>A0AA40R8P4</accession>
<sequence>MTPLAARRPVRLALAVLASVAITLAHAQVDGQLVDTPLLLIADAIRNGHAHGIVAGPIAEQFRRQFNASGLLTVDVSTVRSLRNPECKRLKLVWSQAGASTPNGPDTAVLTTEMNICADGSPPGDSE</sequence>
<evidence type="ECO:0000313" key="3">
    <source>
        <dbReference type="Proteomes" id="UP000070119"/>
    </source>
</evidence>
<organism evidence="2 3">
    <name type="scientific">Burkholderia ubonensis</name>
    <dbReference type="NCBI Taxonomy" id="101571"/>
    <lineage>
        <taxon>Bacteria</taxon>
        <taxon>Pseudomonadati</taxon>
        <taxon>Pseudomonadota</taxon>
        <taxon>Betaproteobacteria</taxon>
        <taxon>Burkholderiales</taxon>
        <taxon>Burkholderiaceae</taxon>
        <taxon>Burkholderia</taxon>
        <taxon>Burkholderia cepacia complex</taxon>
    </lineage>
</organism>
<evidence type="ECO:0000256" key="1">
    <source>
        <dbReference type="SAM" id="SignalP"/>
    </source>
</evidence>
<dbReference type="AlphaFoldDB" id="A0AA40R8P4"/>
<dbReference type="Proteomes" id="UP000070119">
    <property type="component" value="Unassembled WGS sequence"/>
</dbReference>
<dbReference type="RefSeq" id="WP_060183605.1">
    <property type="nucleotide sequence ID" value="NZ_LNJU01000003.1"/>
</dbReference>